<reference evidence="6" key="1">
    <citation type="journal article" date="2013" name="Virus Res.">
        <title>Genome exploration of six variants of the Ostreid Herpesvirus 1 and characterization of large deletion in OsHV-1?Var specimens.</title>
        <authorList>
            <person name="Martenot C."/>
            <person name="Travaille E."/>
            <person name="Lethuillier O."/>
            <person name="Lelong C."/>
            <person name="Houssin M."/>
        </authorList>
    </citation>
    <scope>NUCLEOTIDE SEQUENCE</scope>
    <source>
        <strain evidence="1">001-ORF74</strain>
        <strain evidence="2">002-ORF74</strain>
        <strain evidence="3">003-ORF74</strain>
        <strain evidence="4">004-ORF74</strain>
        <strain evidence="5">005-ORF74</strain>
        <strain evidence="6">006-ORF74</strain>
        <strain evidence="7">007-ORF74</strain>
    </source>
</reference>
<dbReference type="EMBL" id="KF517230">
    <property type="protein sequence ID" value="AHC31238.1"/>
    <property type="molecule type" value="Genomic_DNA"/>
</dbReference>
<evidence type="ECO:0000313" key="3">
    <source>
        <dbReference type="EMBL" id="AHC31237.1"/>
    </source>
</evidence>
<sequence>MSKLIFLFVVATLATIKASPFDLNMSTPLCDGNLDNRPCRLGDFQVKEEYIRVPITKSADTSTFYTCAWRKMVPCTRWNMVYWNHRLMVRQFKNKPEDTLFLGIKIARPGDWLLGDSH</sequence>
<name>V9QLG4_OSHV1</name>
<organismHost>
    <name type="scientific">Magallana gigas</name>
    <name type="common">Pacific oyster</name>
    <name type="synonym">Crassostrea gigas</name>
    <dbReference type="NCBI Taxonomy" id="29159"/>
</organismHost>
<dbReference type="EMBL" id="KF517229">
    <property type="protein sequence ID" value="AHC31237.1"/>
    <property type="molecule type" value="Genomic_DNA"/>
</dbReference>
<dbReference type="RefSeq" id="YP_024613.1">
    <property type="nucleotide sequence ID" value="NC_005881.2"/>
</dbReference>
<dbReference type="EMBL" id="KF517227">
    <property type="protein sequence ID" value="AHC31235.1"/>
    <property type="molecule type" value="Genomic_DNA"/>
</dbReference>
<dbReference type="EMBL" id="KF517232">
    <property type="protein sequence ID" value="AHC31240.1"/>
    <property type="molecule type" value="Genomic_DNA"/>
</dbReference>
<dbReference type="EMBL" id="KF517228">
    <property type="protein sequence ID" value="AHC31236.1"/>
    <property type="molecule type" value="Genomic_DNA"/>
</dbReference>
<organismHost>
    <name type="scientific">Pecten maximus</name>
    <name type="common">King scallop</name>
    <name type="synonym">Pilgrim's clam</name>
    <dbReference type="NCBI Taxonomy" id="6579"/>
</organismHost>
<evidence type="ECO:0000313" key="5">
    <source>
        <dbReference type="EMBL" id="AHC31239.1"/>
    </source>
</evidence>
<dbReference type="GeneID" id="2948159"/>
<protein>
    <submittedName>
        <fullName evidence="6">Uncharacterized protein</fullName>
    </submittedName>
</protein>
<dbReference type="EMBL" id="KF517231">
    <property type="protein sequence ID" value="AHC31239.1"/>
    <property type="molecule type" value="Genomic_DNA"/>
</dbReference>
<dbReference type="KEGG" id="vg:2948159"/>
<evidence type="ECO:0000313" key="2">
    <source>
        <dbReference type="EMBL" id="AHC31236.1"/>
    </source>
</evidence>
<accession>V9QLG4</accession>
<proteinExistence type="predicted"/>
<evidence type="ECO:0000313" key="6">
    <source>
        <dbReference type="EMBL" id="AHC31240.1"/>
    </source>
</evidence>
<dbReference type="EMBL" id="KF517233">
    <property type="protein sequence ID" value="AHC31241.1"/>
    <property type="molecule type" value="Genomic_DNA"/>
</dbReference>
<evidence type="ECO:0000313" key="4">
    <source>
        <dbReference type="EMBL" id="AHC31238.1"/>
    </source>
</evidence>
<evidence type="ECO:0000313" key="7">
    <source>
        <dbReference type="EMBL" id="AHC31241.1"/>
    </source>
</evidence>
<organism evidence="6">
    <name type="scientific">Ostreid herpesvirus 1</name>
    <name type="common">OsHV-1</name>
    <name type="synonym">Pacific oyster herpesvirus</name>
    <dbReference type="NCBI Taxonomy" id="261939"/>
    <lineage>
        <taxon>Viruses</taxon>
        <taxon>Duplodnaviria</taxon>
        <taxon>Heunggongvirae</taxon>
        <taxon>Peploviricota</taxon>
        <taxon>Herviviricetes</taxon>
        <taxon>Herpesvirales</taxon>
        <taxon>Malacoherpesviridae</taxon>
        <taxon>Ostreavirus</taxon>
        <taxon>Ostreavirus ostreidmalaco1</taxon>
    </lineage>
</organism>
<evidence type="ECO:0000313" key="1">
    <source>
        <dbReference type="EMBL" id="AHC31235.1"/>
    </source>
</evidence>